<dbReference type="AlphaFoldDB" id="A0A561EB29"/>
<feature type="transmembrane region" description="Helical" evidence="7">
    <location>
        <begin position="129"/>
        <end position="150"/>
    </location>
</feature>
<dbReference type="GO" id="GO:0043190">
    <property type="term" value="C:ATP-binding cassette (ABC) transporter complex"/>
    <property type="evidence" value="ECO:0007669"/>
    <property type="project" value="InterPro"/>
</dbReference>
<dbReference type="SUPFAM" id="SSF81345">
    <property type="entry name" value="ABC transporter involved in vitamin B12 uptake, BtuC"/>
    <property type="match status" value="1"/>
</dbReference>
<comment type="similarity">
    <text evidence="2 6">Belongs to the ABC-3 integral membrane protein family.</text>
</comment>
<dbReference type="EMBL" id="VIVQ01000001">
    <property type="protein sequence ID" value="TWE12824.1"/>
    <property type="molecule type" value="Genomic_DNA"/>
</dbReference>
<dbReference type="PANTHER" id="PTHR30477">
    <property type="entry name" value="ABC-TRANSPORTER METAL-BINDING PROTEIN"/>
    <property type="match status" value="1"/>
</dbReference>
<dbReference type="GO" id="GO:0055085">
    <property type="term" value="P:transmembrane transport"/>
    <property type="evidence" value="ECO:0007669"/>
    <property type="project" value="InterPro"/>
</dbReference>
<evidence type="ECO:0000256" key="6">
    <source>
        <dbReference type="RuleBase" id="RU003943"/>
    </source>
</evidence>
<dbReference type="Proteomes" id="UP000318297">
    <property type="component" value="Unassembled WGS sequence"/>
</dbReference>
<keyword evidence="4 7" id="KW-1133">Transmembrane helix</keyword>
<feature type="transmembrane region" description="Helical" evidence="7">
    <location>
        <begin position="12"/>
        <end position="30"/>
    </location>
</feature>
<accession>A0A561EB29</accession>
<evidence type="ECO:0000256" key="1">
    <source>
        <dbReference type="ARBA" id="ARBA00004141"/>
    </source>
</evidence>
<reference evidence="8 9" key="1">
    <citation type="submission" date="2019-06" db="EMBL/GenBank/DDBJ databases">
        <title>Sequencing the genomes of 1000 actinobacteria strains.</title>
        <authorList>
            <person name="Klenk H.-P."/>
        </authorList>
    </citation>
    <scope>NUCLEOTIDE SEQUENCE [LARGE SCALE GENOMIC DNA]</scope>
    <source>
        <strain evidence="8 9">DSM 19560</strain>
    </source>
</reference>
<proteinExistence type="inferred from homology"/>
<evidence type="ECO:0000256" key="2">
    <source>
        <dbReference type="ARBA" id="ARBA00008034"/>
    </source>
</evidence>
<evidence type="ECO:0000256" key="4">
    <source>
        <dbReference type="ARBA" id="ARBA00022989"/>
    </source>
</evidence>
<evidence type="ECO:0000256" key="5">
    <source>
        <dbReference type="ARBA" id="ARBA00023136"/>
    </source>
</evidence>
<dbReference type="InterPro" id="IPR001626">
    <property type="entry name" value="ABC_TroCD"/>
</dbReference>
<dbReference type="Pfam" id="PF00950">
    <property type="entry name" value="ABC-3"/>
    <property type="match status" value="1"/>
</dbReference>
<gene>
    <name evidence="8" type="ORF">BKA23_1644</name>
</gene>
<feature type="transmembrane region" description="Helical" evidence="7">
    <location>
        <begin position="50"/>
        <end position="77"/>
    </location>
</feature>
<dbReference type="GO" id="GO:0010043">
    <property type="term" value="P:response to zinc ion"/>
    <property type="evidence" value="ECO:0007669"/>
    <property type="project" value="TreeGrafter"/>
</dbReference>
<feature type="transmembrane region" description="Helical" evidence="7">
    <location>
        <begin position="244"/>
        <end position="262"/>
    </location>
</feature>
<sequence>MYLQQPWAQHALIAATLIALASGLVAPFVVTRDMAFAVHGTAELAFPTAVAGLLIVNDAVTGALVGSFVVAAAIGLLGRRRSERNTAIGVVLAFGLGFGVFLLTFYQGYASAATNILFGSIVSVSTSDLLILAIVTLIVLVVMVGIYRPLLFASVDADVASARGVAVDKLGLVFLFVLAITVTEAAQIVGTLLVLSLTITPAAAARRWTANPLAVSGLSIAFALLAAVGGFVLSVVLISTNMKASVFITFISFATYLVSLGAERLRKDPRTRVPRSAMGESAPAV</sequence>
<evidence type="ECO:0000256" key="3">
    <source>
        <dbReference type="ARBA" id="ARBA00022692"/>
    </source>
</evidence>
<keyword evidence="9" id="KW-1185">Reference proteome</keyword>
<name>A0A561EB29_9MICO</name>
<feature type="transmembrane region" description="Helical" evidence="7">
    <location>
        <begin position="89"/>
        <end position="109"/>
    </location>
</feature>
<keyword evidence="3 6" id="KW-0812">Transmembrane</keyword>
<comment type="caution">
    <text evidence="8">The sequence shown here is derived from an EMBL/GenBank/DDBJ whole genome shotgun (WGS) entry which is preliminary data.</text>
</comment>
<protein>
    <submittedName>
        <fullName evidence="8">Zinc/manganese transport system permease protein</fullName>
    </submittedName>
</protein>
<dbReference type="Gene3D" id="1.10.3470.10">
    <property type="entry name" value="ABC transporter involved in vitamin B12 uptake, BtuC"/>
    <property type="match status" value="1"/>
</dbReference>
<evidence type="ECO:0000256" key="7">
    <source>
        <dbReference type="SAM" id="Phobius"/>
    </source>
</evidence>
<keyword evidence="6" id="KW-0813">Transport</keyword>
<evidence type="ECO:0000313" key="8">
    <source>
        <dbReference type="EMBL" id="TWE12824.1"/>
    </source>
</evidence>
<dbReference type="PANTHER" id="PTHR30477:SF0">
    <property type="entry name" value="METAL TRANSPORT SYSTEM MEMBRANE PROTEIN TM_0125-RELATED"/>
    <property type="match status" value="1"/>
</dbReference>
<evidence type="ECO:0000313" key="9">
    <source>
        <dbReference type="Proteomes" id="UP000318297"/>
    </source>
</evidence>
<comment type="subcellular location">
    <subcellularLocation>
        <location evidence="6">Cell membrane</location>
        <topology evidence="6">Multi-pass membrane protein</topology>
    </subcellularLocation>
    <subcellularLocation>
        <location evidence="1">Membrane</location>
        <topology evidence="1">Multi-pass membrane protein</topology>
    </subcellularLocation>
</comment>
<feature type="transmembrane region" description="Helical" evidence="7">
    <location>
        <begin position="217"/>
        <end position="238"/>
    </location>
</feature>
<organism evidence="8 9">
    <name type="scientific">Rudaeicoccus suwonensis</name>
    <dbReference type="NCBI Taxonomy" id="657409"/>
    <lineage>
        <taxon>Bacteria</taxon>
        <taxon>Bacillati</taxon>
        <taxon>Actinomycetota</taxon>
        <taxon>Actinomycetes</taxon>
        <taxon>Micrococcales</taxon>
        <taxon>Dermacoccaceae</taxon>
        <taxon>Rudaeicoccus</taxon>
    </lineage>
</organism>
<keyword evidence="5 7" id="KW-0472">Membrane</keyword>
<dbReference type="InterPro" id="IPR037294">
    <property type="entry name" value="ABC_BtuC-like"/>
</dbReference>